<dbReference type="AlphaFoldDB" id="F8QCU3"/>
<proteinExistence type="predicted"/>
<dbReference type="InParanoid" id="F8QCU3"/>
<dbReference type="EMBL" id="GL945490">
    <property type="protein sequence ID" value="EGN93958.1"/>
    <property type="molecule type" value="Genomic_DNA"/>
</dbReference>
<accession>F8QCU3</accession>
<protein>
    <submittedName>
        <fullName evidence="2">Uncharacterized protein</fullName>
    </submittedName>
</protein>
<organism evidence="3">
    <name type="scientific">Serpula lacrymans var. lacrymans (strain S7.3)</name>
    <name type="common">Dry rot fungus</name>
    <dbReference type="NCBI Taxonomy" id="936435"/>
    <lineage>
        <taxon>Eukaryota</taxon>
        <taxon>Fungi</taxon>
        <taxon>Dikarya</taxon>
        <taxon>Basidiomycota</taxon>
        <taxon>Agaricomycotina</taxon>
        <taxon>Agaricomycetes</taxon>
        <taxon>Agaricomycetidae</taxon>
        <taxon>Boletales</taxon>
        <taxon>Coniophorineae</taxon>
        <taxon>Serpulaceae</taxon>
        <taxon>Serpula</taxon>
    </lineage>
</organism>
<sequence>MAPIMQHTTWHHQNSGLTSMSNLKPPNGSITCQWSASQADVNVSLPCLEGYMRKCGTLGKNEGLLM</sequence>
<dbReference type="HOGENOM" id="CLU_2832741_0_0_1"/>
<gene>
    <name evidence="2" type="ORF">SERLA73DRAFT_126351</name>
</gene>
<evidence type="ECO:0000313" key="3">
    <source>
        <dbReference type="Proteomes" id="UP000008063"/>
    </source>
</evidence>
<reference evidence="3" key="1">
    <citation type="journal article" date="2011" name="Science">
        <title>The plant cell wall-decomposing machinery underlies the functional diversity of forest fungi.</title>
        <authorList>
            <person name="Eastwood D.C."/>
            <person name="Floudas D."/>
            <person name="Binder M."/>
            <person name="Majcherczyk A."/>
            <person name="Schneider P."/>
            <person name="Aerts A."/>
            <person name="Asiegbu F.O."/>
            <person name="Baker S.E."/>
            <person name="Barry K."/>
            <person name="Bendiksby M."/>
            <person name="Blumentritt M."/>
            <person name="Coutinho P.M."/>
            <person name="Cullen D."/>
            <person name="de Vries R.P."/>
            <person name="Gathman A."/>
            <person name="Goodell B."/>
            <person name="Henrissat B."/>
            <person name="Ihrmark K."/>
            <person name="Kauserud H."/>
            <person name="Kohler A."/>
            <person name="LaButti K."/>
            <person name="Lapidus A."/>
            <person name="Lavin J.L."/>
            <person name="Lee Y.-H."/>
            <person name="Lindquist E."/>
            <person name="Lilly W."/>
            <person name="Lucas S."/>
            <person name="Morin E."/>
            <person name="Murat C."/>
            <person name="Oguiza J.A."/>
            <person name="Park J."/>
            <person name="Pisabarro A.G."/>
            <person name="Riley R."/>
            <person name="Rosling A."/>
            <person name="Salamov A."/>
            <person name="Schmidt O."/>
            <person name="Schmutz J."/>
            <person name="Skrede I."/>
            <person name="Stenlid J."/>
            <person name="Wiebenga A."/>
            <person name="Xie X."/>
            <person name="Kuees U."/>
            <person name="Hibbett D.S."/>
            <person name="Hoffmeister D."/>
            <person name="Hoegberg N."/>
            <person name="Martin F."/>
            <person name="Grigoriev I.V."/>
            <person name="Watkinson S.C."/>
        </authorList>
    </citation>
    <scope>NUCLEOTIDE SEQUENCE [LARGE SCALE GENOMIC DNA]</scope>
    <source>
        <strain evidence="3">strain S7.3</strain>
    </source>
</reference>
<name>F8QCU3_SERL3</name>
<evidence type="ECO:0000313" key="2">
    <source>
        <dbReference type="EMBL" id="EGN93958.1"/>
    </source>
</evidence>
<evidence type="ECO:0000256" key="1">
    <source>
        <dbReference type="SAM" id="MobiDB-lite"/>
    </source>
</evidence>
<feature type="region of interest" description="Disordered" evidence="1">
    <location>
        <begin position="1"/>
        <end position="22"/>
    </location>
</feature>
<keyword evidence="3" id="KW-1185">Reference proteome</keyword>
<dbReference type="Proteomes" id="UP000008063">
    <property type="component" value="Unassembled WGS sequence"/>
</dbReference>